<keyword evidence="1" id="KW-1133">Transmembrane helix</keyword>
<evidence type="ECO:0000313" key="3">
    <source>
        <dbReference type="Proteomes" id="UP000306327"/>
    </source>
</evidence>
<evidence type="ECO:0000256" key="1">
    <source>
        <dbReference type="SAM" id="Phobius"/>
    </source>
</evidence>
<comment type="caution">
    <text evidence="2">The sequence shown here is derived from an EMBL/GenBank/DDBJ whole genome shotgun (WGS) entry which is preliminary data.</text>
</comment>
<keyword evidence="1" id="KW-0812">Transmembrane</keyword>
<keyword evidence="1" id="KW-0472">Membrane</keyword>
<dbReference type="EMBL" id="QGAL01000003">
    <property type="protein sequence ID" value="TKK18833.1"/>
    <property type="molecule type" value="Genomic_DNA"/>
</dbReference>
<dbReference type="AlphaFoldDB" id="A0AB38P3N2"/>
<dbReference type="RefSeq" id="WP_137272605.1">
    <property type="nucleotide sequence ID" value="NZ_QGAL01000003.1"/>
</dbReference>
<organism evidence="2 3">
    <name type="scientific">Enterobacter cancerogenus</name>
    <dbReference type="NCBI Taxonomy" id="69218"/>
    <lineage>
        <taxon>Bacteria</taxon>
        <taxon>Pseudomonadati</taxon>
        <taxon>Pseudomonadota</taxon>
        <taxon>Gammaproteobacteria</taxon>
        <taxon>Enterobacterales</taxon>
        <taxon>Enterobacteriaceae</taxon>
        <taxon>Enterobacter</taxon>
        <taxon>Enterobacter cloacae complex</taxon>
    </lineage>
</organism>
<evidence type="ECO:0000313" key="2">
    <source>
        <dbReference type="EMBL" id="TKK18833.1"/>
    </source>
</evidence>
<gene>
    <name evidence="2" type="ORF">EcCFBP13530_10815</name>
</gene>
<proteinExistence type="predicted"/>
<reference evidence="2 3" key="1">
    <citation type="journal article" date="2019" name="Sci. Rep.">
        <title>Differences in resource use lead to coexistence of seed-transmitted microbial populations.</title>
        <authorList>
            <person name="Torres-Cortes G."/>
            <person name="Garcia B.J."/>
            <person name="Compant S."/>
            <person name="Rezki S."/>
            <person name="Jones P."/>
            <person name="Preveaux A."/>
            <person name="Briand M."/>
            <person name="Roulet A."/>
            <person name="Bouchez O."/>
            <person name="Jacobson D."/>
            <person name="Barret M."/>
        </authorList>
    </citation>
    <scope>NUCLEOTIDE SEQUENCE [LARGE SCALE GENOMIC DNA]</scope>
    <source>
        <strain evidence="2 3">CFBP13530</strain>
    </source>
</reference>
<dbReference type="Proteomes" id="UP000306327">
    <property type="component" value="Unassembled WGS sequence"/>
</dbReference>
<name>A0AB38P3N2_9ENTR</name>
<protein>
    <recommendedName>
        <fullName evidence="4">Pilus assembly protein</fullName>
    </recommendedName>
</protein>
<sequence>MLENIYFWKNKNGGNSGKKMLLTSFAILVLLGAGGTGAWYYFVTLPAQKAEEEAKERQRQAAKKLQDDIASVKDFYAKSLEGASLEQAINVITEMRRSLNDFDILKINGESYNCDTKVCTFGYTYYPGALLTLPKKIFWGKAYSASVPDSNSKGKKKDKNKSDFVYKGIESKLNKNNLQALYKDKKDLSLYPCEDVVSYILTYNSYVKSLHSNDKGGAKNSGELVIKGVPKSPVNTLESQLTGKVKGYGLLAGKWEMELKGSGNQHVDNIYLALQLLFYKQAYRDAFLIKRIESTNNGIKVSGVLVCKV</sequence>
<evidence type="ECO:0008006" key="4">
    <source>
        <dbReference type="Google" id="ProtNLM"/>
    </source>
</evidence>
<accession>A0AB38P3N2</accession>
<feature type="transmembrane region" description="Helical" evidence="1">
    <location>
        <begin position="21"/>
        <end position="42"/>
    </location>
</feature>